<dbReference type="RefSeq" id="YP_010799720.1">
    <property type="nucleotide sequence ID" value="NC_076683.1"/>
</dbReference>
<proteinExistence type="predicted"/>
<dbReference type="InterPro" id="IPR028919">
    <property type="entry name" value="Viral_movement"/>
</dbReference>
<organism evidence="2 3">
    <name type="scientific">Blueberry green mosaic associated virus</name>
    <dbReference type="NCBI Taxonomy" id="2605718"/>
    <lineage>
        <taxon>Viruses</taxon>
        <taxon>Riboviria</taxon>
        <taxon>Orthornavirae</taxon>
        <taxon>Kitrinoviricota</taxon>
        <taxon>Alsuviricetes</taxon>
        <taxon>Tymovirales</taxon>
        <taxon>Betaflexiviridae</taxon>
        <taxon>Trivirinae</taxon>
        <taxon>Vitivirus</taxon>
        <taxon>Vitivirus vaccinii</taxon>
        <taxon>Vitivirus BGMaV</taxon>
    </lineage>
</organism>
<dbReference type="KEGG" id="vg:80538139"/>
<accession>A0AAE6IQE6</accession>
<reference evidence="2" key="1">
    <citation type="journal article" date="2019" name="Arch. Virol.">
        <title>Molecular characterization of a new vitivirus discovered in a blueberry plant with green mosaic symptoms.</title>
        <authorList>
            <person name="Thekke-Veetil T."/>
            <person name="Ho T."/>
        </authorList>
    </citation>
    <scope>NUCLEOTIDE SEQUENCE</scope>
    <source>
        <strain evidence="2">NJ1</strain>
    </source>
</reference>
<protein>
    <submittedName>
        <fullName evidence="2">Movement protein</fullName>
    </submittedName>
</protein>
<evidence type="ECO:0000313" key="2">
    <source>
        <dbReference type="EMBL" id="QEH60475.1"/>
    </source>
</evidence>
<dbReference type="GeneID" id="80538139"/>
<sequence>MEREMDAESPLVRRKSGVQGPTSGRSTSGGGLEDLPRPKEVRVFDVKKKNVENFSDLRNALGKGKVYDIGIIDRMFPSHTHKLGVTKELVAGEGEMVSELDLIDADMLENMDQEKYPLLHIGCLCVGVLPLGQNLPGTGTVELIDGRRGKEGVSLMRFGFELKGGLAAFCSFPNFCIAASDLVDGYRLTMKLTLKGIDFKEGTHPISTNLLSICREIDESVETKVLLKEANRQMYQPLLNSYYLDPMKYAVKLKTVSELDGNDEEVMSAVRETIRKLEYGSGQKESGGNLISGYGTQG</sequence>
<evidence type="ECO:0000313" key="3">
    <source>
        <dbReference type="Proteomes" id="UP000831863"/>
    </source>
</evidence>
<dbReference type="EMBL" id="MK460433">
    <property type="protein sequence ID" value="QEH60475.1"/>
    <property type="molecule type" value="Genomic_RNA"/>
</dbReference>
<dbReference type="Pfam" id="PF01107">
    <property type="entry name" value="MP"/>
    <property type="match status" value="1"/>
</dbReference>
<feature type="region of interest" description="Disordered" evidence="1">
    <location>
        <begin position="1"/>
        <end position="36"/>
    </location>
</feature>
<evidence type="ECO:0000256" key="1">
    <source>
        <dbReference type="SAM" id="MobiDB-lite"/>
    </source>
</evidence>
<keyword evidence="3" id="KW-1185">Reference proteome</keyword>
<name>A0AAE6IQE6_9VIRU</name>
<dbReference type="Proteomes" id="UP000831863">
    <property type="component" value="Segment"/>
</dbReference>